<dbReference type="GO" id="GO:0005737">
    <property type="term" value="C:cytoplasm"/>
    <property type="evidence" value="ECO:0007669"/>
    <property type="project" value="UniProtKB-SubCell"/>
</dbReference>
<dbReference type="SUPFAM" id="SSF51905">
    <property type="entry name" value="FAD/NAD(P)-binding domain"/>
    <property type="match status" value="1"/>
</dbReference>
<accession>A0A6N9YGM7</accession>
<dbReference type="AlphaFoldDB" id="A0A6N9YGM7"/>
<keyword evidence="10 12" id="KW-0560">Oxidoreductase</keyword>
<dbReference type="Gene3D" id="3.90.660.20">
    <property type="entry name" value="Protoporphyrinogen oxidase, mitochondrial, domain 2"/>
    <property type="match status" value="1"/>
</dbReference>
<dbReference type="RefSeq" id="WP_163815574.1">
    <property type="nucleotide sequence ID" value="NZ_JAAGOB010000001.1"/>
</dbReference>
<dbReference type="Pfam" id="PF01593">
    <property type="entry name" value="Amino_oxidase"/>
    <property type="match status" value="1"/>
</dbReference>
<evidence type="ECO:0000256" key="5">
    <source>
        <dbReference type="ARBA" id="ARBA00008310"/>
    </source>
</evidence>
<dbReference type="PANTHER" id="PTHR42923">
    <property type="entry name" value="PROTOPORPHYRINOGEN OXIDASE"/>
    <property type="match status" value="1"/>
</dbReference>
<evidence type="ECO:0000256" key="6">
    <source>
        <dbReference type="ARBA" id="ARBA00012402"/>
    </source>
</evidence>
<evidence type="ECO:0000313" key="14">
    <source>
        <dbReference type="EMBL" id="NED94122.1"/>
    </source>
</evidence>
<evidence type="ECO:0000256" key="7">
    <source>
        <dbReference type="ARBA" id="ARBA00019046"/>
    </source>
</evidence>
<evidence type="ECO:0000256" key="8">
    <source>
        <dbReference type="ARBA" id="ARBA00022630"/>
    </source>
</evidence>
<dbReference type="InterPro" id="IPR036188">
    <property type="entry name" value="FAD/NAD-bd_sf"/>
</dbReference>
<evidence type="ECO:0000256" key="4">
    <source>
        <dbReference type="ARBA" id="ARBA00004744"/>
    </source>
</evidence>
<evidence type="ECO:0000313" key="15">
    <source>
        <dbReference type="Proteomes" id="UP000469185"/>
    </source>
</evidence>
<gene>
    <name evidence="14" type="primary">hemG</name>
    <name evidence="14" type="ORF">G1H11_02230</name>
</gene>
<protein>
    <recommendedName>
        <fullName evidence="7 12">Coproporphyrinogen III oxidase</fullName>
        <ecNumber evidence="6 12">1.3.3.15</ecNumber>
    </recommendedName>
</protein>
<dbReference type="InterPro" id="IPR002937">
    <property type="entry name" value="Amino_oxidase"/>
</dbReference>
<dbReference type="GO" id="GO:0004729">
    <property type="term" value="F:oxygen-dependent protoporphyrinogen oxidase activity"/>
    <property type="evidence" value="ECO:0007669"/>
    <property type="project" value="UniProtKB-UniRule"/>
</dbReference>
<keyword evidence="9 12" id="KW-0274">FAD</keyword>
<comment type="cofactor">
    <cofactor evidence="2 12">
        <name>FAD</name>
        <dbReference type="ChEBI" id="CHEBI:57692"/>
    </cofactor>
</comment>
<comment type="catalytic activity">
    <reaction evidence="1">
        <text>coproporphyrinogen III + 3 O2 = coproporphyrin III + 3 H2O2</text>
        <dbReference type="Rhea" id="RHEA:43436"/>
        <dbReference type="ChEBI" id="CHEBI:15379"/>
        <dbReference type="ChEBI" id="CHEBI:16240"/>
        <dbReference type="ChEBI" id="CHEBI:57309"/>
        <dbReference type="ChEBI" id="CHEBI:131725"/>
        <dbReference type="EC" id="1.3.3.15"/>
    </reaction>
    <physiologicalReaction direction="left-to-right" evidence="1">
        <dbReference type="Rhea" id="RHEA:43437"/>
    </physiologicalReaction>
</comment>
<evidence type="ECO:0000256" key="11">
    <source>
        <dbReference type="ARBA" id="ARBA00023133"/>
    </source>
</evidence>
<keyword evidence="11 12" id="KW-0350">Heme biosynthesis</keyword>
<reference evidence="14 15" key="1">
    <citation type="submission" date="2020-02" db="EMBL/GenBank/DDBJ databases">
        <authorList>
            <person name="Li X.-J."/>
            <person name="Feng X.-M."/>
        </authorList>
    </citation>
    <scope>NUCLEOTIDE SEQUENCE [LARGE SCALE GENOMIC DNA]</scope>
    <source>
        <strain evidence="14 15">CGMCC 4.7225</strain>
    </source>
</reference>
<dbReference type="Gene3D" id="3.50.50.60">
    <property type="entry name" value="FAD/NAD(P)-binding domain"/>
    <property type="match status" value="1"/>
</dbReference>
<comment type="caution">
    <text evidence="14">The sequence shown here is derived from an EMBL/GenBank/DDBJ whole genome shotgun (WGS) entry which is preliminary data.</text>
</comment>
<dbReference type="EMBL" id="JAAGOB010000001">
    <property type="protein sequence ID" value="NED94122.1"/>
    <property type="molecule type" value="Genomic_DNA"/>
</dbReference>
<dbReference type="UniPathway" id="UPA00252"/>
<dbReference type="InterPro" id="IPR050464">
    <property type="entry name" value="Zeta_carotene_desat/Oxidored"/>
</dbReference>
<sequence length="476" mass="48644">MGAPPGGTRVAVVGGGISGMAAAWFLRQSLGDDAELVVLEQRDVVGGHLRVAEVAGLPVDIGAESLLARRPEAVELVRAAGLGDDVMHPAEAGAGIWSRGRIHPMPAGTVMGVPSRASSLTGLLTEQEVAAAQHADEASAAGVLHDDDIAIGRLVAARMGRAVVERVVEPLLGGVYAGHADELSLEATVPALAAAARRHDTLAAAADSLQAARGPAGGHVFAGVDGGLGRIPGAVARAARATVRTGITVRELARTARGWRLVTGPRPAPEFLDVDAVVLAVPAAPSARLLRDVAGTAAAELASIETASMAIVTLAIPVASFPEPPAASGFLVPPVDGHTIKAVTYSSVKWPWLGKRAGDVVVLRASVGRYRQEAELQRDDAELIEAVMTDLTVATGVRGRPVDARVTRWGGALPQYAVGHLGRVRRIREHVSALPGLAVCGAAYDGVGIAACVAAAQAAAAGVAEDVRDGRVRIES</sequence>
<comment type="subcellular location">
    <subcellularLocation>
        <location evidence="12">Cytoplasm</location>
    </subcellularLocation>
</comment>
<dbReference type="Gene3D" id="1.10.3110.10">
    <property type="entry name" value="protoporphyrinogen ix oxidase, domain 3"/>
    <property type="match status" value="1"/>
</dbReference>
<evidence type="ECO:0000256" key="9">
    <source>
        <dbReference type="ARBA" id="ARBA00022827"/>
    </source>
</evidence>
<evidence type="ECO:0000256" key="2">
    <source>
        <dbReference type="ARBA" id="ARBA00001974"/>
    </source>
</evidence>
<organism evidence="14 15">
    <name type="scientific">Phytoactinopolyspora alkaliphila</name>
    <dbReference type="NCBI Taxonomy" id="1783498"/>
    <lineage>
        <taxon>Bacteria</taxon>
        <taxon>Bacillati</taxon>
        <taxon>Actinomycetota</taxon>
        <taxon>Actinomycetes</taxon>
        <taxon>Jiangellales</taxon>
        <taxon>Jiangellaceae</taxon>
        <taxon>Phytoactinopolyspora</taxon>
    </lineage>
</organism>
<evidence type="ECO:0000259" key="13">
    <source>
        <dbReference type="Pfam" id="PF01593"/>
    </source>
</evidence>
<dbReference type="EC" id="1.3.3.15" evidence="6 12"/>
<dbReference type="NCBIfam" id="TIGR00562">
    <property type="entry name" value="proto_IX_ox"/>
    <property type="match status" value="1"/>
</dbReference>
<dbReference type="Proteomes" id="UP000469185">
    <property type="component" value="Unassembled WGS sequence"/>
</dbReference>
<keyword evidence="15" id="KW-1185">Reference proteome</keyword>
<evidence type="ECO:0000256" key="12">
    <source>
        <dbReference type="RuleBase" id="RU364052"/>
    </source>
</evidence>
<proteinExistence type="inferred from homology"/>
<dbReference type="PANTHER" id="PTHR42923:SF3">
    <property type="entry name" value="PROTOPORPHYRINOGEN OXIDASE"/>
    <property type="match status" value="1"/>
</dbReference>
<keyword evidence="8 12" id="KW-0285">Flavoprotein</keyword>
<comment type="pathway">
    <text evidence="4 12">Porphyrin-containing compound metabolism; protoheme biosynthesis.</text>
</comment>
<comment type="similarity">
    <text evidence="5 12">Belongs to the protoporphyrinogen/coproporphyrinogen oxidase family. Coproporphyrinogen III oxidase subfamily.</text>
</comment>
<dbReference type="SUPFAM" id="SSF54373">
    <property type="entry name" value="FAD-linked reductases, C-terminal domain"/>
    <property type="match status" value="1"/>
</dbReference>
<dbReference type="InterPro" id="IPR004572">
    <property type="entry name" value="Protoporphyrinogen_oxidase"/>
</dbReference>
<evidence type="ECO:0000256" key="10">
    <source>
        <dbReference type="ARBA" id="ARBA00023002"/>
    </source>
</evidence>
<evidence type="ECO:0000256" key="3">
    <source>
        <dbReference type="ARBA" id="ARBA00002185"/>
    </source>
</evidence>
<name>A0A6N9YGM7_9ACTN</name>
<feature type="domain" description="Amine oxidase" evidence="13">
    <location>
        <begin position="17"/>
        <end position="463"/>
    </location>
</feature>
<comment type="function">
    <text evidence="3 12">Involved in coproporphyrin-dependent heme b biosynthesis. Catalyzes the oxidation of coproporphyrinogen III to coproporphyrin III.</text>
</comment>
<dbReference type="GO" id="GO:0006783">
    <property type="term" value="P:heme biosynthetic process"/>
    <property type="evidence" value="ECO:0007669"/>
    <property type="project" value="UniProtKB-UniRule"/>
</dbReference>
<keyword evidence="12" id="KW-0963">Cytoplasm</keyword>
<evidence type="ECO:0000256" key="1">
    <source>
        <dbReference type="ARBA" id="ARBA00001755"/>
    </source>
</evidence>